<dbReference type="Proteomes" id="UP000765509">
    <property type="component" value="Unassembled WGS sequence"/>
</dbReference>
<gene>
    <name evidence="2" type="ORF">O181_013124</name>
</gene>
<sequence>MYLQRRKDGPFGKEFPVSEAPTTDGTSGYPSYAEGSDELDGEDFEVIYKLIGHSPSCSPIQPPAKKFHRHLILSTPKNFQPVLSSVPSSVPPPHLNAPLLGLS</sequence>
<feature type="region of interest" description="Disordered" evidence="1">
    <location>
        <begin position="84"/>
        <end position="103"/>
    </location>
</feature>
<comment type="caution">
    <text evidence="2">The sequence shown here is derived from an EMBL/GenBank/DDBJ whole genome shotgun (WGS) entry which is preliminary data.</text>
</comment>
<feature type="region of interest" description="Disordered" evidence="1">
    <location>
        <begin position="1"/>
        <end position="37"/>
    </location>
</feature>
<dbReference type="AlphaFoldDB" id="A0A9Q3GNJ0"/>
<name>A0A9Q3GNJ0_9BASI</name>
<organism evidence="2 3">
    <name type="scientific">Austropuccinia psidii MF-1</name>
    <dbReference type="NCBI Taxonomy" id="1389203"/>
    <lineage>
        <taxon>Eukaryota</taxon>
        <taxon>Fungi</taxon>
        <taxon>Dikarya</taxon>
        <taxon>Basidiomycota</taxon>
        <taxon>Pucciniomycotina</taxon>
        <taxon>Pucciniomycetes</taxon>
        <taxon>Pucciniales</taxon>
        <taxon>Sphaerophragmiaceae</taxon>
        <taxon>Austropuccinia</taxon>
    </lineage>
</organism>
<evidence type="ECO:0000313" key="3">
    <source>
        <dbReference type="Proteomes" id="UP000765509"/>
    </source>
</evidence>
<protein>
    <submittedName>
        <fullName evidence="2">Uncharacterized protein</fullName>
    </submittedName>
</protein>
<evidence type="ECO:0000313" key="2">
    <source>
        <dbReference type="EMBL" id="MBW0473409.1"/>
    </source>
</evidence>
<feature type="compositionally biased region" description="Polar residues" evidence="1">
    <location>
        <begin position="20"/>
        <end position="29"/>
    </location>
</feature>
<keyword evidence="3" id="KW-1185">Reference proteome</keyword>
<accession>A0A9Q3GNJ0</accession>
<proteinExistence type="predicted"/>
<reference evidence="2" key="1">
    <citation type="submission" date="2021-03" db="EMBL/GenBank/DDBJ databases">
        <title>Draft genome sequence of rust myrtle Austropuccinia psidii MF-1, a brazilian biotype.</title>
        <authorList>
            <person name="Quecine M.C."/>
            <person name="Pachon D.M.R."/>
            <person name="Bonatelli M.L."/>
            <person name="Correr F.H."/>
            <person name="Franceschini L.M."/>
            <person name="Leite T.F."/>
            <person name="Margarido G.R.A."/>
            <person name="Almeida C.A."/>
            <person name="Ferrarezi J.A."/>
            <person name="Labate C.A."/>
        </authorList>
    </citation>
    <scope>NUCLEOTIDE SEQUENCE</scope>
    <source>
        <strain evidence="2">MF-1</strain>
    </source>
</reference>
<dbReference type="EMBL" id="AVOT02003402">
    <property type="protein sequence ID" value="MBW0473409.1"/>
    <property type="molecule type" value="Genomic_DNA"/>
</dbReference>
<feature type="compositionally biased region" description="Basic and acidic residues" evidence="1">
    <location>
        <begin position="1"/>
        <end position="11"/>
    </location>
</feature>
<evidence type="ECO:0000256" key="1">
    <source>
        <dbReference type="SAM" id="MobiDB-lite"/>
    </source>
</evidence>